<keyword evidence="5" id="KW-0833">Ubl conjugation pathway</keyword>
<dbReference type="GO" id="GO:0045862">
    <property type="term" value="P:positive regulation of proteolysis"/>
    <property type="evidence" value="ECO:0007669"/>
    <property type="project" value="TreeGrafter"/>
</dbReference>
<dbReference type="FunCoup" id="A0A3P7DYQ7">
    <property type="interactions" value="1851"/>
</dbReference>
<dbReference type="GO" id="GO:0000209">
    <property type="term" value="P:protein polyubiquitination"/>
    <property type="evidence" value="ECO:0007669"/>
    <property type="project" value="TreeGrafter"/>
</dbReference>
<evidence type="ECO:0000256" key="3">
    <source>
        <dbReference type="ARBA" id="ARBA00022679"/>
    </source>
</evidence>
<dbReference type="OrthoDB" id="629492at2759"/>
<proteinExistence type="predicted"/>
<dbReference type="InterPro" id="IPR013083">
    <property type="entry name" value="Znf_RING/FYVE/PHD"/>
</dbReference>
<dbReference type="PROSITE" id="PS50005">
    <property type="entry name" value="TPR"/>
    <property type="match status" value="1"/>
</dbReference>
<feature type="repeat" description="TPR" evidence="9">
    <location>
        <begin position="25"/>
        <end position="58"/>
    </location>
</feature>
<dbReference type="PANTHER" id="PTHR46803">
    <property type="entry name" value="E3 UBIQUITIN-PROTEIN LIGASE CHIP"/>
    <property type="match status" value="1"/>
</dbReference>
<dbReference type="GO" id="GO:0006515">
    <property type="term" value="P:protein quality control for misfolded or incompletely synthesized proteins"/>
    <property type="evidence" value="ECO:0007669"/>
    <property type="project" value="TreeGrafter"/>
</dbReference>
<dbReference type="OMA" id="WAGVEHD"/>
<dbReference type="Gene3D" id="3.30.40.10">
    <property type="entry name" value="Zinc/RING finger domain, C3HC4 (zinc finger)"/>
    <property type="match status" value="1"/>
</dbReference>
<dbReference type="SUPFAM" id="SSF48452">
    <property type="entry name" value="TPR-like"/>
    <property type="match status" value="1"/>
</dbReference>
<name>A0A3P7DYQ7_WUCBA</name>
<dbReference type="SUPFAM" id="SSF57850">
    <property type="entry name" value="RING/U-box"/>
    <property type="match status" value="1"/>
</dbReference>
<dbReference type="GO" id="GO:0051087">
    <property type="term" value="F:protein-folding chaperone binding"/>
    <property type="evidence" value="ECO:0007669"/>
    <property type="project" value="TreeGrafter"/>
</dbReference>
<dbReference type="PANTHER" id="PTHR46803:SF2">
    <property type="entry name" value="E3 UBIQUITIN-PROTEIN LIGASE CHIP"/>
    <property type="match status" value="1"/>
</dbReference>
<keyword evidence="3" id="KW-0808">Transferase</keyword>
<feature type="signal peptide" evidence="10">
    <location>
        <begin position="1"/>
        <end position="17"/>
    </location>
</feature>
<comment type="catalytic activity">
    <reaction evidence="1">
        <text>S-ubiquitinyl-[E2 ubiquitin-conjugating enzyme]-L-cysteine + [acceptor protein]-L-lysine = [E2 ubiquitin-conjugating enzyme]-L-cysteine + N(6)-ubiquitinyl-[acceptor protein]-L-lysine.</text>
        <dbReference type="EC" id="2.3.2.27"/>
    </reaction>
</comment>
<dbReference type="SMART" id="SM00028">
    <property type="entry name" value="TPR"/>
    <property type="match status" value="3"/>
</dbReference>
<dbReference type="GO" id="GO:0030018">
    <property type="term" value="C:Z disc"/>
    <property type="evidence" value="ECO:0007669"/>
    <property type="project" value="TreeGrafter"/>
</dbReference>
<evidence type="ECO:0000259" key="11">
    <source>
        <dbReference type="PROSITE" id="PS51698"/>
    </source>
</evidence>
<dbReference type="CDD" id="cd16654">
    <property type="entry name" value="RING-Ubox_CHIP"/>
    <property type="match status" value="1"/>
</dbReference>
<dbReference type="InterPro" id="IPR041312">
    <property type="entry name" value="CHIP_TPR_N"/>
</dbReference>
<dbReference type="Pfam" id="PF18391">
    <property type="entry name" value="CHIP_TPR_N"/>
    <property type="match status" value="1"/>
</dbReference>
<feature type="domain" description="U-box" evidence="11">
    <location>
        <begin position="231"/>
        <end position="305"/>
    </location>
</feature>
<dbReference type="InterPro" id="IPR011990">
    <property type="entry name" value="TPR-like_helical_dom_sf"/>
</dbReference>
<keyword evidence="13" id="KW-1185">Reference proteome</keyword>
<sequence length="312" mass="36370">MMLKGLLHLVYPTFAQAFQMSALVAEELKETGNCFYQQHRYEDAICAYSRAIINNPVIPTYFTNRALCYMQTMQWEKAEDDCKKALDLDRKNVKANFLLGRTCVQLGHFDEALKVLTRANDLARSQKLNFGDEITAQIRVAKKEIFRREEEKRIKQEIELQAYLNGLIDSDLARKLRELKEKKETSEDSEAITEKLDFESEETALKMEAQSFKDKLNNLFAQVDEKRRKREVPDYLCGKISFEMLRDPVITPSGITYDRADIKEHLQRVGHFDPVTRAPLTADQLIPNLAMKEVYFVENFFLQLFKCLLEQE</sequence>
<dbReference type="InterPro" id="IPR045202">
    <property type="entry name" value="CHIP_RING-Ubox"/>
</dbReference>
<dbReference type="GO" id="GO:0061630">
    <property type="term" value="F:ubiquitin protein ligase activity"/>
    <property type="evidence" value="ECO:0007669"/>
    <property type="project" value="UniProtKB-EC"/>
</dbReference>
<feature type="chain" id="PRO_5018233171" description="E3 ubiquitin-protein ligase CHIP" evidence="10">
    <location>
        <begin position="18"/>
        <end position="312"/>
    </location>
</feature>
<dbReference type="FunFam" id="3.30.40.10:FF:000124">
    <property type="entry name" value="STIP1 homology and U box-containing protein 1"/>
    <property type="match status" value="1"/>
</dbReference>
<dbReference type="InParanoid" id="A0A3P7DYQ7"/>
<evidence type="ECO:0000256" key="4">
    <source>
        <dbReference type="ARBA" id="ARBA00022737"/>
    </source>
</evidence>
<keyword evidence="10" id="KW-0732">Signal</keyword>
<dbReference type="Gene3D" id="6.10.140.2020">
    <property type="match status" value="1"/>
</dbReference>
<evidence type="ECO:0000256" key="10">
    <source>
        <dbReference type="SAM" id="SignalP"/>
    </source>
</evidence>
<evidence type="ECO:0000256" key="9">
    <source>
        <dbReference type="PROSITE-ProRule" id="PRU00339"/>
    </source>
</evidence>
<evidence type="ECO:0000256" key="2">
    <source>
        <dbReference type="ARBA" id="ARBA00012483"/>
    </source>
</evidence>
<accession>A0A3P7DYQ7</accession>
<dbReference type="Proteomes" id="UP000270924">
    <property type="component" value="Unassembled WGS sequence"/>
</dbReference>
<keyword evidence="6 9" id="KW-0802">TPR repeat</keyword>
<dbReference type="EMBL" id="UYWW01002859">
    <property type="protein sequence ID" value="VDM12226.1"/>
    <property type="molecule type" value="Genomic_DNA"/>
</dbReference>
<evidence type="ECO:0000256" key="8">
    <source>
        <dbReference type="ARBA" id="ARBA00044543"/>
    </source>
</evidence>
<protein>
    <recommendedName>
        <fullName evidence="7">E3 ubiquitin-protein ligase CHIP</fullName>
        <ecNumber evidence="2">2.3.2.27</ecNumber>
    </recommendedName>
    <alternativeName>
        <fullName evidence="8">RING-type E3 ubiquitin transferase CHIP</fullName>
    </alternativeName>
</protein>
<dbReference type="InterPro" id="IPR003613">
    <property type="entry name" value="Ubox_domain"/>
</dbReference>
<keyword evidence="4" id="KW-0677">Repeat</keyword>
<dbReference type="Gene3D" id="1.25.40.10">
    <property type="entry name" value="Tetratricopeptide repeat domain"/>
    <property type="match status" value="1"/>
</dbReference>
<evidence type="ECO:0000256" key="7">
    <source>
        <dbReference type="ARBA" id="ARBA00044534"/>
    </source>
</evidence>
<dbReference type="Pfam" id="PF12895">
    <property type="entry name" value="ANAPC3"/>
    <property type="match status" value="1"/>
</dbReference>
<gene>
    <name evidence="12" type="ORF">WBA_LOCUS5612</name>
</gene>
<evidence type="ECO:0000313" key="12">
    <source>
        <dbReference type="EMBL" id="VDM12226.1"/>
    </source>
</evidence>
<dbReference type="InterPro" id="IPR019734">
    <property type="entry name" value="TPR_rpt"/>
</dbReference>
<dbReference type="EC" id="2.3.2.27" evidence="2"/>
<dbReference type="AlphaFoldDB" id="A0A3P7DYQ7"/>
<dbReference type="GO" id="GO:0071218">
    <property type="term" value="P:cellular response to misfolded protein"/>
    <property type="evidence" value="ECO:0007669"/>
    <property type="project" value="TreeGrafter"/>
</dbReference>
<organism evidence="12 13">
    <name type="scientific">Wuchereria bancrofti</name>
    <dbReference type="NCBI Taxonomy" id="6293"/>
    <lineage>
        <taxon>Eukaryota</taxon>
        <taxon>Metazoa</taxon>
        <taxon>Ecdysozoa</taxon>
        <taxon>Nematoda</taxon>
        <taxon>Chromadorea</taxon>
        <taxon>Rhabditida</taxon>
        <taxon>Spirurina</taxon>
        <taxon>Spiruromorpha</taxon>
        <taxon>Filarioidea</taxon>
        <taxon>Onchocercidae</taxon>
        <taxon>Wuchereria</taxon>
    </lineage>
</organism>
<dbReference type="SMART" id="SM00504">
    <property type="entry name" value="Ubox"/>
    <property type="match status" value="1"/>
</dbReference>
<evidence type="ECO:0000256" key="5">
    <source>
        <dbReference type="ARBA" id="ARBA00022786"/>
    </source>
</evidence>
<reference evidence="12 13" key="1">
    <citation type="submission" date="2018-11" db="EMBL/GenBank/DDBJ databases">
        <authorList>
            <consortium name="Pathogen Informatics"/>
        </authorList>
    </citation>
    <scope>NUCLEOTIDE SEQUENCE [LARGE SCALE GENOMIC DNA]</scope>
</reference>
<dbReference type="Pfam" id="PF04564">
    <property type="entry name" value="U-box"/>
    <property type="match status" value="1"/>
</dbReference>
<evidence type="ECO:0000313" key="13">
    <source>
        <dbReference type="Proteomes" id="UP000270924"/>
    </source>
</evidence>
<evidence type="ECO:0000256" key="6">
    <source>
        <dbReference type="ARBA" id="ARBA00022803"/>
    </source>
</evidence>
<evidence type="ECO:0000256" key="1">
    <source>
        <dbReference type="ARBA" id="ARBA00000900"/>
    </source>
</evidence>
<dbReference type="PROSITE" id="PS51698">
    <property type="entry name" value="U_BOX"/>
    <property type="match status" value="1"/>
</dbReference>
<dbReference type="GO" id="GO:0043161">
    <property type="term" value="P:proteasome-mediated ubiquitin-dependent protein catabolic process"/>
    <property type="evidence" value="ECO:0007669"/>
    <property type="project" value="TreeGrafter"/>
</dbReference>